<comment type="caution">
    <text evidence="2">The sequence shown here is derived from an EMBL/GenBank/DDBJ whole genome shotgun (WGS) entry which is preliminary data.</text>
</comment>
<protein>
    <submittedName>
        <fullName evidence="2">Uncharacterized protein</fullName>
    </submittedName>
</protein>
<evidence type="ECO:0000313" key="3">
    <source>
        <dbReference type="Proteomes" id="UP001221898"/>
    </source>
</evidence>
<evidence type="ECO:0000313" key="2">
    <source>
        <dbReference type="EMBL" id="KAJ8385169.1"/>
    </source>
</evidence>
<organism evidence="2 3">
    <name type="scientific">Aldrovandia affinis</name>
    <dbReference type="NCBI Taxonomy" id="143900"/>
    <lineage>
        <taxon>Eukaryota</taxon>
        <taxon>Metazoa</taxon>
        <taxon>Chordata</taxon>
        <taxon>Craniata</taxon>
        <taxon>Vertebrata</taxon>
        <taxon>Euteleostomi</taxon>
        <taxon>Actinopterygii</taxon>
        <taxon>Neopterygii</taxon>
        <taxon>Teleostei</taxon>
        <taxon>Notacanthiformes</taxon>
        <taxon>Halosauridae</taxon>
        <taxon>Aldrovandia</taxon>
    </lineage>
</organism>
<dbReference type="AlphaFoldDB" id="A0AAD7W700"/>
<dbReference type="EMBL" id="JAINUG010000257">
    <property type="protein sequence ID" value="KAJ8385169.1"/>
    <property type="molecule type" value="Genomic_DNA"/>
</dbReference>
<keyword evidence="3" id="KW-1185">Reference proteome</keyword>
<evidence type="ECO:0000256" key="1">
    <source>
        <dbReference type="SAM" id="MobiDB-lite"/>
    </source>
</evidence>
<name>A0AAD7W700_9TELE</name>
<gene>
    <name evidence="2" type="ORF">AAFF_G00192200</name>
</gene>
<dbReference type="Proteomes" id="UP001221898">
    <property type="component" value="Unassembled WGS sequence"/>
</dbReference>
<sequence length="98" mass="10461">MKYSEGRGLPRPSAVSPPSWIWALKPSRPVNKNPIVRREGRRGEAGTGGSARVEETLRTHGGYGNVGADTRERAAPLRCPAPRDAPTYEPLGSAGLSP</sequence>
<accession>A0AAD7W700</accession>
<feature type="region of interest" description="Disordered" evidence="1">
    <location>
        <begin position="1"/>
        <end position="98"/>
    </location>
</feature>
<reference evidence="2" key="1">
    <citation type="journal article" date="2023" name="Science">
        <title>Genome structures resolve the early diversification of teleost fishes.</title>
        <authorList>
            <person name="Parey E."/>
            <person name="Louis A."/>
            <person name="Montfort J."/>
            <person name="Bouchez O."/>
            <person name="Roques C."/>
            <person name="Iampietro C."/>
            <person name="Lluch J."/>
            <person name="Castinel A."/>
            <person name="Donnadieu C."/>
            <person name="Desvignes T."/>
            <person name="Floi Bucao C."/>
            <person name="Jouanno E."/>
            <person name="Wen M."/>
            <person name="Mejri S."/>
            <person name="Dirks R."/>
            <person name="Jansen H."/>
            <person name="Henkel C."/>
            <person name="Chen W.J."/>
            <person name="Zahm M."/>
            <person name="Cabau C."/>
            <person name="Klopp C."/>
            <person name="Thompson A.W."/>
            <person name="Robinson-Rechavi M."/>
            <person name="Braasch I."/>
            <person name="Lecointre G."/>
            <person name="Bobe J."/>
            <person name="Postlethwait J.H."/>
            <person name="Berthelot C."/>
            <person name="Roest Crollius H."/>
            <person name="Guiguen Y."/>
        </authorList>
    </citation>
    <scope>NUCLEOTIDE SEQUENCE</scope>
    <source>
        <strain evidence="2">NC1722</strain>
    </source>
</reference>
<proteinExistence type="predicted"/>